<comment type="caution">
    <text evidence="2">The sequence shown here is derived from an EMBL/GenBank/DDBJ whole genome shotgun (WGS) entry which is preliminary data.</text>
</comment>
<dbReference type="InterPro" id="IPR040579">
    <property type="entry name" value="Acetyltransf_19"/>
</dbReference>
<dbReference type="PROSITE" id="PS51186">
    <property type="entry name" value="GNAT"/>
    <property type="match status" value="1"/>
</dbReference>
<dbReference type="OrthoDB" id="7833882at2"/>
<dbReference type="Proteomes" id="UP000261828">
    <property type="component" value="Unassembled WGS sequence"/>
</dbReference>
<dbReference type="Pfam" id="PF18015">
    <property type="entry name" value="Acetyltransf_19"/>
    <property type="match status" value="1"/>
</dbReference>
<dbReference type="AlphaFoldDB" id="A0A371JMH6"/>
<evidence type="ECO:0000313" key="3">
    <source>
        <dbReference type="Proteomes" id="UP000261828"/>
    </source>
</evidence>
<dbReference type="Gene3D" id="3.40.630.80">
    <property type="match status" value="1"/>
</dbReference>
<evidence type="ECO:0000313" key="2">
    <source>
        <dbReference type="EMBL" id="RDY58338.1"/>
    </source>
</evidence>
<gene>
    <name evidence="2" type="ORF">DX873_15125</name>
</gene>
<sequence length="260" mass="29193">MKFAKTAITEVINDLRSQLYSSLTAPIDAMWEQLYISSSQHYLIEGKNNTLGYCCINQAGCLIQLFLKKEHLLLMNKTIKELISSGLINSASLSSNEPKAFNACLFHSKSIKPNTFCFEHLNNKVAVDPELKIKLATSDDIPEIKVFLKEQVGMDDTFGYTENLVTRKEIFVLKQSDVLIATSECRMSDSQPEFADLGIIVNRDFQGKGIATKIMQLQVNRVLRAGRKPICSTTLDNVASQKAIERSGFYCSNIIFDINF</sequence>
<dbReference type="InterPro" id="IPR000182">
    <property type="entry name" value="GNAT_dom"/>
</dbReference>
<dbReference type="RefSeq" id="WP_116185340.1">
    <property type="nucleotide sequence ID" value="NZ_QTJX01000004.1"/>
</dbReference>
<name>A0A371JMH6_9FLAO</name>
<proteinExistence type="predicted"/>
<accession>A0A371JMH6</accession>
<dbReference type="CDD" id="cd04301">
    <property type="entry name" value="NAT_SF"/>
    <property type="match status" value="1"/>
</dbReference>
<dbReference type="EMBL" id="QTJX01000004">
    <property type="protein sequence ID" value="RDY58338.1"/>
    <property type="molecule type" value="Genomic_DNA"/>
</dbReference>
<reference evidence="2 3" key="1">
    <citation type="submission" date="2018-08" db="EMBL/GenBank/DDBJ databases">
        <title>Muricauda nanhaiensis sp. nov., isolated from seawater of the South China Sea.</title>
        <authorList>
            <person name="Dang Y."/>
        </authorList>
    </citation>
    <scope>NUCLEOTIDE SEQUENCE [LARGE SCALE GENOMIC DNA]</scope>
    <source>
        <strain evidence="2 3">SM1704</strain>
    </source>
</reference>
<feature type="domain" description="N-acetyltransferase" evidence="1">
    <location>
        <begin position="131"/>
        <end position="260"/>
    </location>
</feature>
<dbReference type="GO" id="GO:0016747">
    <property type="term" value="F:acyltransferase activity, transferring groups other than amino-acyl groups"/>
    <property type="evidence" value="ECO:0007669"/>
    <property type="project" value="InterPro"/>
</dbReference>
<dbReference type="SUPFAM" id="SSF55729">
    <property type="entry name" value="Acyl-CoA N-acyltransferases (Nat)"/>
    <property type="match status" value="1"/>
</dbReference>
<dbReference type="Gene3D" id="3.40.630.30">
    <property type="match status" value="1"/>
</dbReference>
<organism evidence="2 3">
    <name type="scientific">Flagellimonas nanhaiensis</name>
    <dbReference type="NCBI Taxonomy" id="2292706"/>
    <lineage>
        <taxon>Bacteria</taxon>
        <taxon>Pseudomonadati</taxon>
        <taxon>Bacteroidota</taxon>
        <taxon>Flavobacteriia</taxon>
        <taxon>Flavobacteriales</taxon>
        <taxon>Flavobacteriaceae</taxon>
        <taxon>Flagellimonas</taxon>
    </lineage>
</organism>
<dbReference type="Pfam" id="PF13302">
    <property type="entry name" value="Acetyltransf_3"/>
    <property type="match status" value="1"/>
</dbReference>
<evidence type="ECO:0000259" key="1">
    <source>
        <dbReference type="PROSITE" id="PS51186"/>
    </source>
</evidence>
<keyword evidence="3" id="KW-1185">Reference proteome</keyword>
<dbReference type="InterPro" id="IPR016181">
    <property type="entry name" value="Acyl_CoA_acyltransferase"/>
</dbReference>
<protein>
    <submittedName>
        <fullName evidence="2">N-acetyltransferase</fullName>
    </submittedName>
</protein>
<keyword evidence="2" id="KW-0808">Transferase</keyword>